<reference evidence="4" key="1">
    <citation type="journal article" date="2020" name="Stud. Mycol.">
        <title>101 Dothideomycetes genomes: a test case for predicting lifestyles and emergence of pathogens.</title>
        <authorList>
            <person name="Haridas S."/>
            <person name="Albert R."/>
            <person name="Binder M."/>
            <person name="Bloem J."/>
            <person name="Labutti K."/>
            <person name="Salamov A."/>
            <person name="Andreopoulos B."/>
            <person name="Baker S."/>
            <person name="Barry K."/>
            <person name="Bills G."/>
            <person name="Bluhm B."/>
            <person name="Cannon C."/>
            <person name="Castanera R."/>
            <person name="Culley D."/>
            <person name="Daum C."/>
            <person name="Ezra D."/>
            <person name="Gonzalez J."/>
            <person name="Henrissat B."/>
            <person name="Kuo A."/>
            <person name="Liang C."/>
            <person name="Lipzen A."/>
            <person name="Lutzoni F."/>
            <person name="Magnuson J."/>
            <person name="Mondo S."/>
            <person name="Nolan M."/>
            <person name="Ohm R."/>
            <person name="Pangilinan J."/>
            <person name="Park H.-J."/>
            <person name="Ramirez L."/>
            <person name="Alfaro M."/>
            <person name="Sun H."/>
            <person name="Tritt A."/>
            <person name="Yoshinaga Y."/>
            <person name="Zwiers L.-H."/>
            <person name="Turgeon B."/>
            <person name="Goodwin S."/>
            <person name="Spatafora J."/>
            <person name="Crous P."/>
            <person name="Grigoriev I."/>
        </authorList>
    </citation>
    <scope>NUCLEOTIDE SEQUENCE</scope>
    <source>
        <strain evidence="4">CBS 690.94</strain>
    </source>
</reference>
<evidence type="ECO:0000259" key="3">
    <source>
        <dbReference type="Pfam" id="PF13087"/>
    </source>
</evidence>
<dbReference type="EMBL" id="MU001494">
    <property type="protein sequence ID" value="KAF2449384.1"/>
    <property type="molecule type" value="Genomic_DNA"/>
</dbReference>
<name>A0A9P4PUX7_9PLEO</name>
<comment type="caution">
    <text evidence="4">The sequence shown here is derived from an EMBL/GenBank/DDBJ whole genome shotgun (WGS) entry which is preliminary data.</text>
</comment>
<keyword evidence="1" id="KW-0067">ATP-binding</keyword>
<dbReference type="InterPro" id="IPR041677">
    <property type="entry name" value="DNA2/NAM7_AAA_11"/>
</dbReference>
<dbReference type="InterPro" id="IPR047187">
    <property type="entry name" value="SF1_C_Upf1"/>
</dbReference>
<feature type="domain" description="DNA2/NAM7 helicase-like C-terminal" evidence="3">
    <location>
        <begin position="373"/>
        <end position="559"/>
    </location>
</feature>
<keyword evidence="1" id="KW-0547">Nucleotide-binding</keyword>
<dbReference type="CDD" id="cd18808">
    <property type="entry name" value="SF1_C_Upf1"/>
    <property type="match status" value="1"/>
</dbReference>
<evidence type="ECO:0000259" key="2">
    <source>
        <dbReference type="Pfam" id="PF13086"/>
    </source>
</evidence>
<dbReference type="Proteomes" id="UP000799764">
    <property type="component" value="Unassembled WGS sequence"/>
</dbReference>
<dbReference type="SUPFAM" id="SSF52540">
    <property type="entry name" value="P-loop containing nucleoside triphosphate hydrolases"/>
    <property type="match status" value="1"/>
</dbReference>
<protein>
    <submittedName>
        <fullName evidence="4">P-loop containing nucleoside triphosphate hydrolase protein</fullName>
    </submittedName>
</protein>
<dbReference type="GO" id="GO:0035194">
    <property type="term" value="P:regulatory ncRNA-mediated post-transcriptional gene silencing"/>
    <property type="evidence" value="ECO:0007669"/>
    <property type="project" value="TreeGrafter"/>
</dbReference>
<feature type="non-terminal residue" evidence="4">
    <location>
        <position position="588"/>
    </location>
</feature>
<dbReference type="InterPro" id="IPR041679">
    <property type="entry name" value="DNA2/NAM7-like_C"/>
</dbReference>
<dbReference type="AlphaFoldDB" id="A0A9P4PUX7"/>
<evidence type="ECO:0000313" key="4">
    <source>
        <dbReference type="EMBL" id="KAF2449384.1"/>
    </source>
</evidence>
<dbReference type="Pfam" id="PF13086">
    <property type="entry name" value="AAA_11"/>
    <property type="match status" value="1"/>
</dbReference>
<gene>
    <name evidence="4" type="ORF">P171DRAFT_324525</name>
</gene>
<dbReference type="GO" id="GO:0005829">
    <property type="term" value="C:cytosol"/>
    <property type="evidence" value="ECO:0007669"/>
    <property type="project" value="TreeGrafter"/>
</dbReference>
<keyword evidence="5" id="KW-1185">Reference proteome</keyword>
<sequence>VNVVFPLKKRTMGAYRDTLMFIDGALNAAIESERQMLKQSQQKLGEEIVDFVLGEKMTDTGAAHTNGTGIEPGYNDWIRRMLFPVDSDGKVQTQLRTVPQRALFDSQINYEQAHAVNSVCINDYGCLPYLISGPPGTGKTKTIVETAMQLLNGHIVDHVLICAPSESAADTLALRLKKYLSTTELLRLNGPWRADNEVAPALIQYTYMEADMFALPPFKQLMAYNIVVTSCRDAAILVEARLTNTDLWTLEKNILEVFKSDDANPPSKLHWGALLLDEAAQGTELDVLSAISAVCPPPKYPAIQPQPLFIMAGDEKQLGPKTSSHDPRVSQSLFARLFARPLYKTHPLSRTNTKPSTGPPILRKSMLPILYAPFTNLTRNYRSHPAILSVPSNLFYADTLIPEAPTPHTPLQTSTLWTGAKWPVLFVPHAYVEEIERDNGGWYNAEEARMACDFAAHLIRHDAVAQSDIAIISPFAAQVKRIRSVIRAAPYGFWDVNIGPLEAFQGLEKRVVVIATTRTRGKHFVEKDVERGLGLIYQPRKMNVALTRAKEALIVLGSASALAKDGHWREFLAFCWRNGLVKDDSGWW</sequence>
<accession>A0A9P4PUX7</accession>
<dbReference type="OrthoDB" id="6513042at2759"/>
<feature type="domain" description="DNA2/NAM7 helicase helicase" evidence="2">
    <location>
        <begin position="107"/>
        <end position="188"/>
    </location>
</feature>
<evidence type="ECO:0000313" key="5">
    <source>
        <dbReference type="Proteomes" id="UP000799764"/>
    </source>
</evidence>
<keyword evidence="4" id="KW-0378">Hydrolase</keyword>
<feature type="non-terminal residue" evidence="4">
    <location>
        <position position="1"/>
    </location>
</feature>
<organism evidence="4 5">
    <name type="scientific">Karstenula rhodostoma CBS 690.94</name>
    <dbReference type="NCBI Taxonomy" id="1392251"/>
    <lineage>
        <taxon>Eukaryota</taxon>
        <taxon>Fungi</taxon>
        <taxon>Dikarya</taxon>
        <taxon>Ascomycota</taxon>
        <taxon>Pezizomycotina</taxon>
        <taxon>Dothideomycetes</taxon>
        <taxon>Pleosporomycetidae</taxon>
        <taxon>Pleosporales</taxon>
        <taxon>Massarineae</taxon>
        <taxon>Didymosphaeriaceae</taxon>
        <taxon>Karstenula</taxon>
    </lineage>
</organism>
<keyword evidence="1" id="KW-0347">Helicase</keyword>
<dbReference type="PANTHER" id="PTHR10887:SF322">
    <property type="entry name" value="HELICASE MOV-10"/>
    <property type="match status" value="1"/>
</dbReference>
<dbReference type="GO" id="GO:0004386">
    <property type="term" value="F:helicase activity"/>
    <property type="evidence" value="ECO:0007669"/>
    <property type="project" value="InterPro"/>
</dbReference>
<evidence type="ECO:0000256" key="1">
    <source>
        <dbReference type="ARBA" id="ARBA00022806"/>
    </source>
</evidence>
<dbReference type="PANTHER" id="PTHR10887">
    <property type="entry name" value="DNA2/NAM7 HELICASE FAMILY"/>
    <property type="match status" value="1"/>
</dbReference>
<dbReference type="InterPro" id="IPR045055">
    <property type="entry name" value="DNA2/NAM7-like"/>
</dbReference>
<dbReference type="Gene3D" id="3.40.50.300">
    <property type="entry name" value="P-loop containing nucleotide triphosphate hydrolases"/>
    <property type="match status" value="2"/>
</dbReference>
<dbReference type="GO" id="GO:0016787">
    <property type="term" value="F:hydrolase activity"/>
    <property type="evidence" value="ECO:0007669"/>
    <property type="project" value="UniProtKB-KW"/>
</dbReference>
<dbReference type="InterPro" id="IPR027417">
    <property type="entry name" value="P-loop_NTPase"/>
</dbReference>
<dbReference type="Pfam" id="PF13087">
    <property type="entry name" value="AAA_12"/>
    <property type="match status" value="1"/>
</dbReference>
<proteinExistence type="predicted"/>